<keyword evidence="1" id="KW-0413">Isomerase</keyword>
<dbReference type="SMART" id="SM00830">
    <property type="entry name" value="CM_2"/>
    <property type="match status" value="1"/>
</dbReference>
<feature type="domain" description="Chorismate mutase" evidence="2">
    <location>
        <begin position="2"/>
        <end position="94"/>
    </location>
</feature>
<dbReference type="Pfam" id="PF01817">
    <property type="entry name" value="CM_2"/>
    <property type="match status" value="1"/>
</dbReference>
<dbReference type="PANTHER" id="PTHR38041:SF1">
    <property type="entry name" value="CHORISMATE MUTASE"/>
    <property type="match status" value="1"/>
</dbReference>
<protein>
    <submittedName>
        <fullName evidence="3">Chorismate mutase, type II</fullName>
    </submittedName>
</protein>
<dbReference type="InterPro" id="IPR051331">
    <property type="entry name" value="Chorismate_mutase-related"/>
</dbReference>
<reference evidence="3" key="1">
    <citation type="submission" date="2011-05" db="EMBL/GenBank/DDBJ databases">
        <title>Complete sequence of chromosome of Methanothermococcus okinawensis IH1.</title>
        <authorList>
            <consortium name="US DOE Joint Genome Institute"/>
            <person name="Lucas S."/>
            <person name="Han J."/>
            <person name="Lapidus A."/>
            <person name="Cheng J.-F."/>
            <person name="Goodwin L."/>
            <person name="Pitluck S."/>
            <person name="Peters L."/>
            <person name="Mikhailova N."/>
            <person name="Held B."/>
            <person name="Han C."/>
            <person name="Tapia R."/>
            <person name="Land M."/>
            <person name="Hauser L."/>
            <person name="Kyrpides N."/>
            <person name="Ivanova N."/>
            <person name="Pagani I."/>
            <person name="Sieprawska-Lupa M."/>
            <person name="Takai K."/>
            <person name="Miyazaki J."/>
            <person name="Whitman W."/>
            <person name="Woyke T."/>
        </authorList>
    </citation>
    <scope>NUCLEOTIDE SEQUENCE</scope>
    <source>
        <strain evidence="3">IH1</strain>
    </source>
</reference>
<dbReference type="Gene3D" id="1.20.59.10">
    <property type="entry name" value="Chorismate mutase"/>
    <property type="match status" value="1"/>
</dbReference>
<evidence type="ECO:0000256" key="1">
    <source>
        <dbReference type="ARBA" id="ARBA00023235"/>
    </source>
</evidence>
<dbReference type="PANTHER" id="PTHR38041">
    <property type="entry name" value="CHORISMATE MUTASE"/>
    <property type="match status" value="1"/>
</dbReference>
<dbReference type="GeneID" id="10773423"/>
<dbReference type="GO" id="GO:0046417">
    <property type="term" value="P:chorismate metabolic process"/>
    <property type="evidence" value="ECO:0007669"/>
    <property type="project" value="InterPro"/>
</dbReference>
<dbReference type="GO" id="GO:0004106">
    <property type="term" value="F:chorismate mutase activity"/>
    <property type="evidence" value="ECO:0007669"/>
    <property type="project" value="InterPro"/>
</dbReference>
<dbReference type="OrthoDB" id="59875at2157"/>
<dbReference type="InterPro" id="IPR036263">
    <property type="entry name" value="Chorismate_II_sf"/>
</dbReference>
<dbReference type="PROSITE" id="PS51168">
    <property type="entry name" value="CHORISMATE_MUT_2"/>
    <property type="match status" value="1"/>
</dbReference>
<dbReference type="NCBIfam" id="NF004925">
    <property type="entry name" value="PRK06285.1"/>
    <property type="match status" value="1"/>
</dbReference>
<dbReference type="HOGENOM" id="CLU_131518_4_0_2"/>
<evidence type="ECO:0000313" key="4">
    <source>
        <dbReference type="Proteomes" id="UP000009296"/>
    </source>
</evidence>
<name>F8AJP1_METOI</name>
<dbReference type="eggNOG" id="arCOG02098">
    <property type="taxonomic scope" value="Archaea"/>
</dbReference>
<dbReference type="AlphaFoldDB" id="F8AJP1"/>
<proteinExistence type="predicted"/>
<organism evidence="3 4">
    <name type="scientific">Methanothermococcus okinawensis (strain DSM 14208 / JCM 11175 / IH1)</name>
    <dbReference type="NCBI Taxonomy" id="647113"/>
    <lineage>
        <taxon>Archaea</taxon>
        <taxon>Methanobacteriati</taxon>
        <taxon>Methanobacteriota</taxon>
        <taxon>Methanomada group</taxon>
        <taxon>Methanococci</taxon>
        <taxon>Methanococcales</taxon>
        <taxon>Methanococcaceae</taxon>
        <taxon>Methanothermococcus</taxon>
    </lineage>
</organism>
<dbReference type="RefSeq" id="WP_013867417.1">
    <property type="nucleotide sequence ID" value="NC_015636.1"/>
</dbReference>
<evidence type="ECO:0000313" key="3">
    <source>
        <dbReference type="EMBL" id="AEH07235.1"/>
    </source>
</evidence>
<gene>
    <name evidence="3" type="ordered locus">Metok_1267</name>
</gene>
<dbReference type="InterPro" id="IPR036979">
    <property type="entry name" value="CM_dom_sf"/>
</dbReference>
<keyword evidence="4" id="KW-1185">Reference proteome</keyword>
<sequence length="98" mass="11638">MSNPKAKLNAIRCRINEIDEQLIALMAERTQFAGEIARLKMALDMPINDEKREREIQEKTRKLCEKYNNFNPDLALKILKLLMDYNKEIQMKELKNKQ</sequence>
<accession>F8AJP1</accession>
<dbReference type="STRING" id="647113.Metok_1267"/>
<dbReference type="SUPFAM" id="SSF48600">
    <property type="entry name" value="Chorismate mutase II"/>
    <property type="match status" value="1"/>
</dbReference>
<dbReference type="GO" id="GO:0009697">
    <property type="term" value="P:salicylic acid biosynthetic process"/>
    <property type="evidence" value="ECO:0007669"/>
    <property type="project" value="TreeGrafter"/>
</dbReference>
<dbReference type="Proteomes" id="UP000009296">
    <property type="component" value="Chromosome"/>
</dbReference>
<dbReference type="InterPro" id="IPR002701">
    <property type="entry name" value="CM_II_prokaryot"/>
</dbReference>
<dbReference type="KEGG" id="mok:Metok_1267"/>
<dbReference type="EMBL" id="CP002792">
    <property type="protein sequence ID" value="AEH07235.1"/>
    <property type="molecule type" value="Genomic_DNA"/>
</dbReference>
<evidence type="ECO:0000259" key="2">
    <source>
        <dbReference type="PROSITE" id="PS51168"/>
    </source>
</evidence>